<evidence type="ECO:0000256" key="6">
    <source>
        <dbReference type="ARBA" id="ARBA00022741"/>
    </source>
</evidence>
<dbReference type="SUPFAM" id="SSF55874">
    <property type="entry name" value="ATPase domain of HSP90 chaperone/DNA topoisomerase II/histidine kinase"/>
    <property type="match status" value="1"/>
</dbReference>
<dbReference type="EC" id="2.7.13.3" evidence="2"/>
<evidence type="ECO:0000256" key="7">
    <source>
        <dbReference type="ARBA" id="ARBA00022777"/>
    </source>
</evidence>
<dbReference type="GO" id="GO:0000160">
    <property type="term" value="P:phosphorelay signal transduction system"/>
    <property type="evidence" value="ECO:0007669"/>
    <property type="project" value="UniProtKB-KW"/>
</dbReference>
<evidence type="ECO:0000256" key="2">
    <source>
        <dbReference type="ARBA" id="ARBA00012438"/>
    </source>
</evidence>
<evidence type="ECO:0000256" key="3">
    <source>
        <dbReference type="ARBA" id="ARBA00022553"/>
    </source>
</evidence>
<keyword evidence="7" id="KW-0418">Kinase</keyword>
<dbReference type="PANTHER" id="PTHR43711">
    <property type="entry name" value="TWO-COMPONENT HISTIDINE KINASE"/>
    <property type="match status" value="1"/>
</dbReference>
<dbReference type="PROSITE" id="PS50109">
    <property type="entry name" value="HIS_KIN"/>
    <property type="match status" value="1"/>
</dbReference>
<sequence>MRAGNVIRRIRALMNKAPMQTELLALDELIFEVLALVRAELATNDVWVRTRRSEALPRVRADRVQVRQVILNLITNAIEAMSDLKEGDRELLITARTDSSNNVLVSFRDTGPGLDPNSADRVFEAFYTTKSDGMGMGLAICHSIIEAHGGRMWAGANDPRGAVFQFSIPIAPEGVDRAE</sequence>
<evidence type="ECO:0000256" key="1">
    <source>
        <dbReference type="ARBA" id="ARBA00000085"/>
    </source>
</evidence>
<reference evidence="11" key="1">
    <citation type="submission" date="2000-01" db="EMBL/GenBank/DDBJ databases">
        <title>Molecular characterization of nodulation functions, SSU rRNA and dnaK genes in the lupin Bradyrhizobium reveals distinct phylogenetic pathways of the symbiotic and housekeeping loci in the Bradyrhizobium genus.</title>
        <authorList>
            <person name="Stepkowski T."/>
            <person name="Swiderska A."/>
            <person name="Miedzinska K."/>
            <person name="Czaplinska M."/>
            <person name="Biesiadka J."/>
            <person name="Swiderski M."/>
            <person name="Legocki A."/>
        </authorList>
    </citation>
    <scope>NUCLEOTIDE SEQUENCE</scope>
    <source>
        <strain evidence="11">WM9</strain>
    </source>
</reference>
<comment type="catalytic activity">
    <reaction evidence="1">
        <text>ATP + protein L-histidine = ADP + protein N-phospho-L-histidine.</text>
        <dbReference type="EC" id="2.7.13.3"/>
    </reaction>
</comment>
<dbReference type="EMBL" id="AF222754">
    <property type="protein sequence ID" value="AAK00173.1"/>
    <property type="molecule type" value="Genomic_DNA"/>
</dbReference>
<evidence type="ECO:0000256" key="5">
    <source>
        <dbReference type="ARBA" id="ARBA00022737"/>
    </source>
</evidence>
<accession>Q9AQ07</accession>
<evidence type="ECO:0000313" key="11">
    <source>
        <dbReference type="EMBL" id="AAK00173.1"/>
    </source>
</evidence>
<keyword evidence="6" id="KW-0547">Nucleotide-binding</keyword>
<dbReference type="SMART" id="SM00387">
    <property type="entry name" value="HATPase_c"/>
    <property type="match status" value="1"/>
</dbReference>
<keyword evidence="5" id="KW-0677">Repeat</keyword>
<feature type="domain" description="Histidine kinase" evidence="10">
    <location>
        <begin position="1"/>
        <end position="172"/>
    </location>
</feature>
<dbReference type="FunFam" id="3.30.565.10:FF:000042">
    <property type="entry name" value="Two-component sensor histidine kinase KdpD"/>
    <property type="match status" value="1"/>
</dbReference>
<dbReference type="InterPro" id="IPR004358">
    <property type="entry name" value="Sig_transdc_His_kin-like_C"/>
</dbReference>
<dbReference type="GO" id="GO:0042802">
    <property type="term" value="F:identical protein binding"/>
    <property type="evidence" value="ECO:0007669"/>
    <property type="project" value="UniProtKB-ARBA"/>
</dbReference>
<name>Q9AQ07_BRASW</name>
<keyword evidence="8" id="KW-0067">ATP-binding</keyword>
<dbReference type="InterPro" id="IPR003594">
    <property type="entry name" value="HATPase_dom"/>
</dbReference>
<dbReference type="GO" id="GO:0005524">
    <property type="term" value="F:ATP binding"/>
    <property type="evidence" value="ECO:0007669"/>
    <property type="project" value="UniProtKB-KW"/>
</dbReference>
<dbReference type="PRINTS" id="PR00344">
    <property type="entry name" value="BCTRLSENSOR"/>
</dbReference>
<dbReference type="InterPro" id="IPR036890">
    <property type="entry name" value="HATPase_C_sf"/>
</dbReference>
<dbReference type="Gene3D" id="3.30.565.10">
    <property type="entry name" value="Histidine kinase-like ATPase, C-terminal domain"/>
    <property type="match status" value="1"/>
</dbReference>
<dbReference type="Pfam" id="PF02518">
    <property type="entry name" value="HATPase_c"/>
    <property type="match status" value="1"/>
</dbReference>
<organism evidence="11">
    <name type="scientific">Bradyrhizobium sp. (strain WM9)</name>
    <dbReference type="NCBI Taxonomy" id="133505"/>
    <lineage>
        <taxon>Bacteria</taxon>
        <taxon>Pseudomonadati</taxon>
        <taxon>Pseudomonadota</taxon>
        <taxon>Alphaproteobacteria</taxon>
        <taxon>Hyphomicrobiales</taxon>
        <taxon>Nitrobacteraceae</taxon>
        <taxon>Bradyrhizobium</taxon>
    </lineage>
</organism>
<evidence type="ECO:0000256" key="8">
    <source>
        <dbReference type="ARBA" id="ARBA00022840"/>
    </source>
</evidence>
<keyword evidence="3" id="KW-0597">Phosphoprotein</keyword>
<dbReference type="AlphaFoldDB" id="Q9AQ07"/>
<evidence type="ECO:0000259" key="10">
    <source>
        <dbReference type="PROSITE" id="PS50109"/>
    </source>
</evidence>
<evidence type="ECO:0000256" key="4">
    <source>
        <dbReference type="ARBA" id="ARBA00022679"/>
    </source>
</evidence>
<keyword evidence="9" id="KW-0902">Two-component regulatory system</keyword>
<dbReference type="InterPro" id="IPR050736">
    <property type="entry name" value="Sensor_HK_Regulatory"/>
</dbReference>
<keyword evidence="4" id="KW-0808">Transferase</keyword>
<evidence type="ECO:0000256" key="9">
    <source>
        <dbReference type="ARBA" id="ARBA00023012"/>
    </source>
</evidence>
<proteinExistence type="predicted"/>
<dbReference type="PANTHER" id="PTHR43711:SF1">
    <property type="entry name" value="HISTIDINE KINASE 1"/>
    <property type="match status" value="1"/>
</dbReference>
<dbReference type="InterPro" id="IPR005467">
    <property type="entry name" value="His_kinase_dom"/>
</dbReference>
<protein>
    <recommendedName>
        <fullName evidence="2">histidine kinase</fullName>
        <ecNumber evidence="2">2.7.13.3</ecNumber>
    </recommendedName>
</protein>
<dbReference type="GO" id="GO:0004673">
    <property type="term" value="F:protein histidine kinase activity"/>
    <property type="evidence" value="ECO:0007669"/>
    <property type="project" value="UniProtKB-EC"/>
</dbReference>